<protein>
    <submittedName>
        <fullName evidence="8">Aste57867_24800 protein</fullName>
    </submittedName>
</protein>
<dbReference type="InterPro" id="IPR005123">
    <property type="entry name" value="Oxoglu/Fe-dep_dioxygenase_dom"/>
</dbReference>
<dbReference type="GO" id="GO:0035516">
    <property type="term" value="F:broad specificity oxidative DNA demethylase activity"/>
    <property type="evidence" value="ECO:0007669"/>
    <property type="project" value="TreeGrafter"/>
</dbReference>
<name>A0A485LRE1_9STRA</name>
<dbReference type="InterPro" id="IPR004574">
    <property type="entry name" value="Alkb"/>
</dbReference>
<evidence type="ECO:0000313" key="9">
    <source>
        <dbReference type="Proteomes" id="UP000332933"/>
    </source>
</evidence>
<evidence type="ECO:0000256" key="3">
    <source>
        <dbReference type="ARBA" id="ARBA00023002"/>
    </source>
</evidence>
<dbReference type="EMBL" id="CAADRA010007477">
    <property type="protein sequence ID" value="VFU01435.1"/>
    <property type="molecule type" value="Genomic_DNA"/>
</dbReference>
<evidence type="ECO:0000259" key="6">
    <source>
        <dbReference type="PROSITE" id="PS51471"/>
    </source>
</evidence>
<dbReference type="EMBL" id="VJMH01007451">
    <property type="protein sequence ID" value="KAF0683112.1"/>
    <property type="molecule type" value="Genomic_DNA"/>
</dbReference>
<gene>
    <name evidence="8" type="primary">Aste57867_24800</name>
    <name evidence="7" type="ORF">As57867_024722</name>
    <name evidence="8" type="ORF">ASTE57867_24800</name>
</gene>
<proteinExistence type="predicted"/>
<keyword evidence="9" id="KW-1185">Reference proteome</keyword>
<dbReference type="Proteomes" id="UP000332933">
    <property type="component" value="Unassembled WGS sequence"/>
</dbReference>
<organism evidence="8 9">
    <name type="scientific">Aphanomyces stellatus</name>
    <dbReference type="NCBI Taxonomy" id="120398"/>
    <lineage>
        <taxon>Eukaryota</taxon>
        <taxon>Sar</taxon>
        <taxon>Stramenopiles</taxon>
        <taxon>Oomycota</taxon>
        <taxon>Saprolegniomycetes</taxon>
        <taxon>Saprolegniales</taxon>
        <taxon>Verrucalvaceae</taxon>
        <taxon>Aphanomyces</taxon>
    </lineage>
</organism>
<dbReference type="GO" id="GO:0008198">
    <property type="term" value="F:ferrous iron binding"/>
    <property type="evidence" value="ECO:0007669"/>
    <property type="project" value="TreeGrafter"/>
</dbReference>
<dbReference type="SUPFAM" id="SSF51197">
    <property type="entry name" value="Clavaminate synthase-like"/>
    <property type="match status" value="1"/>
</dbReference>
<reference evidence="8 9" key="1">
    <citation type="submission" date="2019-03" db="EMBL/GenBank/DDBJ databases">
        <authorList>
            <person name="Gaulin E."/>
            <person name="Dumas B."/>
        </authorList>
    </citation>
    <scope>NUCLEOTIDE SEQUENCE [LARGE SCALE GENOMIC DNA]</scope>
    <source>
        <strain evidence="8">CBS 568.67</strain>
    </source>
</reference>
<evidence type="ECO:0000256" key="5">
    <source>
        <dbReference type="PIRSR" id="PIRSR604574-2"/>
    </source>
</evidence>
<keyword evidence="2" id="KW-0223">Dioxygenase</keyword>
<evidence type="ECO:0000313" key="8">
    <source>
        <dbReference type="EMBL" id="VFU01435.1"/>
    </source>
</evidence>
<sequence length="336" mass="37307">MAMNAYKAVEKKWKQMKLKGEEELRTLLATSTAPNTLIDVKQGSSLVYKVGECEILPGRNRPIYALCDPKDSNHVHSGFFIIPGALDSSTQRSIAEKCLNEYAEAPHTTNLHPLNQQVEKIWLKSVESRTGYPKTKDPMEKLHWAALGYHYNWTMRAYPEHPASLVPGELQTLGRQCARAVGFDLISEAALVNYYKATSTMGGHQDNVEVTFNHPVVSFSLGCSAVFLKGGLSKDTTPMEILLRSGDVVIMGGGSRLCFHGIAKTLPVQQLEAFPLTDDDVGSWNVANYLRTNRLNINLRQVFPSKNHEATMVYFCNTIYGVKTTANQSVPSLDII</sequence>
<evidence type="ECO:0000313" key="7">
    <source>
        <dbReference type="EMBL" id="KAF0683112.1"/>
    </source>
</evidence>
<dbReference type="OrthoDB" id="6614653at2759"/>
<keyword evidence="1 5" id="KW-0479">Metal-binding</keyword>
<reference evidence="7" key="2">
    <citation type="submission" date="2019-06" db="EMBL/GenBank/DDBJ databases">
        <title>Genomics analysis of Aphanomyces spp. identifies a new class of oomycete effector associated with host adaptation.</title>
        <authorList>
            <person name="Gaulin E."/>
        </authorList>
    </citation>
    <scope>NUCLEOTIDE SEQUENCE</scope>
    <source>
        <strain evidence="7">CBS 578.67</strain>
    </source>
</reference>
<dbReference type="AlphaFoldDB" id="A0A485LRE1"/>
<feature type="binding site" evidence="5">
    <location>
        <position position="260"/>
    </location>
    <ligand>
        <name>Fe cation</name>
        <dbReference type="ChEBI" id="CHEBI:24875"/>
        <note>catalytic</note>
    </ligand>
</feature>
<dbReference type="PANTHER" id="PTHR16557">
    <property type="entry name" value="ALKYLATED DNA REPAIR PROTEIN ALKB-RELATED"/>
    <property type="match status" value="1"/>
</dbReference>
<dbReference type="PANTHER" id="PTHR16557:SF11">
    <property type="entry name" value="ALPHA-KETOGLUTARATE-DEPENDENT DIOXYGENASE ALKB"/>
    <property type="match status" value="1"/>
</dbReference>
<dbReference type="GO" id="GO:0035515">
    <property type="term" value="F:oxidative RNA demethylase activity"/>
    <property type="evidence" value="ECO:0007669"/>
    <property type="project" value="TreeGrafter"/>
</dbReference>
<accession>A0A485LRE1</accession>
<keyword evidence="3" id="KW-0560">Oxidoreductase</keyword>
<evidence type="ECO:0000256" key="4">
    <source>
        <dbReference type="ARBA" id="ARBA00023004"/>
    </source>
</evidence>
<comment type="cofactor">
    <cofactor evidence="5">
        <name>Fe(2+)</name>
        <dbReference type="ChEBI" id="CHEBI:29033"/>
    </cofactor>
    <text evidence="5">Binds 1 Fe(2+) ion per subunit.</text>
</comment>
<dbReference type="Pfam" id="PF13532">
    <property type="entry name" value="2OG-FeII_Oxy_2"/>
    <property type="match status" value="1"/>
</dbReference>
<feature type="binding site" evidence="5">
    <location>
        <position position="204"/>
    </location>
    <ligand>
        <name>Fe cation</name>
        <dbReference type="ChEBI" id="CHEBI:24875"/>
        <note>catalytic</note>
    </ligand>
</feature>
<feature type="binding site" evidence="5">
    <location>
        <position position="206"/>
    </location>
    <ligand>
        <name>Fe cation</name>
        <dbReference type="ChEBI" id="CHEBI:24875"/>
        <note>catalytic</note>
    </ligand>
</feature>
<dbReference type="GO" id="GO:0035513">
    <property type="term" value="P:oxidative RNA demethylation"/>
    <property type="evidence" value="ECO:0007669"/>
    <property type="project" value="TreeGrafter"/>
</dbReference>
<dbReference type="GO" id="GO:0005737">
    <property type="term" value="C:cytoplasm"/>
    <property type="evidence" value="ECO:0007669"/>
    <property type="project" value="TreeGrafter"/>
</dbReference>
<dbReference type="PROSITE" id="PS51471">
    <property type="entry name" value="FE2OG_OXY"/>
    <property type="match status" value="1"/>
</dbReference>
<evidence type="ECO:0000256" key="1">
    <source>
        <dbReference type="ARBA" id="ARBA00022723"/>
    </source>
</evidence>
<dbReference type="Gene3D" id="2.60.120.590">
    <property type="entry name" value="Alpha-ketoglutarate-dependent dioxygenase AlkB-like"/>
    <property type="match status" value="1"/>
</dbReference>
<dbReference type="InterPro" id="IPR027450">
    <property type="entry name" value="AlkB-like"/>
</dbReference>
<feature type="domain" description="Fe2OG dioxygenase" evidence="6">
    <location>
        <begin position="186"/>
        <end position="303"/>
    </location>
</feature>
<evidence type="ECO:0000256" key="2">
    <source>
        <dbReference type="ARBA" id="ARBA00022964"/>
    </source>
</evidence>
<dbReference type="InterPro" id="IPR037151">
    <property type="entry name" value="AlkB-like_sf"/>
</dbReference>
<keyword evidence="4 5" id="KW-0408">Iron</keyword>